<evidence type="ECO:0000313" key="1">
    <source>
        <dbReference type="EnsemblPlants" id="OB04G15320.1"/>
    </source>
</evidence>
<organism evidence="1">
    <name type="scientific">Oryza brachyantha</name>
    <name type="common">malo sina</name>
    <dbReference type="NCBI Taxonomy" id="4533"/>
    <lineage>
        <taxon>Eukaryota</taxon>
        <taxon>Viridiplantae</taxon>
        <taxon>Streptophyta</taxon>
        <taxon>Embryophyta</taxon>
        <taxon>Tracheophyta</taxon>
        <taxon>Spermatophyta</taxon>
        <taxon>Magnoliopsida</taxon>
        <taxon>Liliopsida</taxon>
        <taxon>Poales</taxon>
        <taxon>Poaceae</taxon>
        <taxon>BOP clade</taxon>
        <taxon>Oryzoideae</taxon>
        <taxon>Oryzeae</taxon>
        <taxon>Oryzinae</taxon>
        <taxon>Oryza</taxon>
    </lineage>
</organism>
<keyword evidence="2" id="KW-1185">Reference proteome</keyword>
<dbReference type="AlphaFoldDB" id="J3LWK7"/>
<dbReference type="eggNOG" id="KOG1051">
    <property type="taxonomic scope" value="Eukaryota"/>
</dbReference>
<reference evidence="1" key="1">
    <citation type="journal article" date="2013" name="Nat. Commun.">
        <title>Whole-genome sequencing of Oryza brachyantha reveals mechanisms underlying Oryza genome evolution.</title>
        <authorList>
            <person name="Chen J."/>
            <person name="Huang Q."/>
            <person name="Gao D."/>
            <person name="Wang J."/>
            <person name="Lang Y."/>
            <person name="Liu T."/>
            <person name="Li B."/>
            <person name="Bai Z."/>
            <person name="Luis Goicoechea J."/>
            <person name="Liang C."/>
            <person name="Chen C."/>
            <person name="Zhang W."/>
            <person name="Sun S."/>
            <person name="Liao Y."/>
            <person name="Zhang X."/>
            <person name="Yang L."/>
            <person name="Song C."/>
            <person name="Wang M."/>
            <person name="Shi J."/>
            <person name="Liu G."/>
            <person name="Liu J."/>
            <person name="Zhou H."/>
            <person name="Zhou W."/>
            <person name="Yu Q."/>
            <person name="An N."/>
            <person name="Chen Y."/>
            <person name="Cai Q."/>
            <person name="Wang B."/>
            <person name="Liu B."/>
            <person name="Min J."/>
            <person name="Huang Y."/>
            <person name="Wu H."/>
            <person name="Li Z."/>
            <person name="Zhang Y."/>
            <person name="Yin Y."/>
            <person name="Song W."/>
            <person name="Jiang J."/>
            <person name="Jackson S.A."/>
            <person name="Wing R.A."/>
            <person name="Wang J."/>
            <person name="Chen M."/>
        </authorList>
    </citation>
    <scope>NUCLEOTIDE SEQUENCE [LARGE SCALE GENOMIC DNA]</scope>
    <source>
        <strain evidence="1">cv. IRGC 101232</strain>
    </source>
</reference>
<dbReference type="Proteomes" id="UP000006038">
    <property type="component" value="Chromosome 4"/>
</dbReference>
<dbReference type="EnsemblPlants" id="OB04G15320.1">
    <property type="protein sequence ID" value="OB04G15320.1"/>
    <property type="gene ID" value="OB04G15320"/>
</dbReference>
<dbReference type="Gramene" id="OB04G15320.1">
    <property type="protein sequence ID" value="OB04G15320.1"/>
    <property type="gene ID" value="OB04G15320"/>
</dbReference>
<protein>
    <submittedName>
        <fullName evidence="1">Uncharacterized protein</fullName>
    </submittedName>
</protein>
<evidence type="ECO:0000313" key="2">
    <source>
        <dbReference type="Proteomes" id="UP000006038"/>
    </source>
</evidence>
<accession>J3LWK7</accession>
<dbReference type="HOGENOM" id="CLU_1417149_0_0_1"/>
<sequence length="192" mass="20440">MAATNQNQQQQQLIASPFAVAGEPTAFAAARDEQEDKLLALCTECSRNYEREASAVKAEAADEDGPRSGGLPGWLATEAPKENYLIELKRKWSRLCRKLHLCGGGGDLCSAAAFGAGVYGSGPSLPWWSASCLMPAGGGQAKPSIAGFLGMEALRWTGKDFAMPISPVALNGGNWFQTPNGLYVKWDNEEDG</sequence>
<proteinExistence type="predicted"/>
<dbReference type="STRING" id="4533.J3LWK7"/>
<name>J3LWK7_ORYBR</name>
<reference evidence="1" key="2">
    <citation type="submission" date="2013-04" db="UniProtKB">
        <authorList>
            <consortium name="EnsemblPlants"/>
        </authorList>
    </citation>
    <scope>IDENTIFICATION</scope>
</reference>